<protein>
    <submittedName>
        <fullName evidence="1">Uncharacterized protein</fullName>
    </submittedName>
</protein>
<dbReference type="EMBL" id="LOHZ01000034">
    <property type="protein sequence ID" value="KYO65469.1"/>
    <property type="molecule type" value="Genomic_DNA"/>
</dbReference>
<gene>
    <name evidence="1" type="ORF">ATZ99_15790</name>
</gene>
<dbReference type="InterPro" id="IPR047650">
    <property type="entry name" value="Transpos_IS110"/>
</dbReference>
<reference evidence="1 2" key="1">
    <citation type="submission" date="2015-12" db="EMBL/GenBank/DDBJ databases">
        <title>Draft genome of Thermovenabulum gondwanense isolated from a red thermophilic microbial mat colonisisng an outflow channel of a bore well.</title>
        <authorList>
            <person name="Patel B.K."/>
        </authorList>
    </citation>
    <scope>NUCLEOTIDE SEQUENCE [LARGE SCALE GENOMIC DNA]</scope>
    <source>
        <strain evidence="1 2">R270</strain>
    </source>
</reference>
<dbReference type="PANTHER" id="PTHR33055:SF13">
    <property type="entry name" value="TRANSPOSASE"/>
    <property type="match status" value="1"/>
</dbReference>
<evidence type="ECO:0000313" key="2">
    <source>
        <dbReference type="Proteomes" id="UP000075737"/>
    </source>
</evidence>
<dbReference type="PANTHER" id="PTHR33055">
    <property type="entry name" value="TRANSPOSASE FOR INSERTION SEQUENCE ELEMENT IS1111A"/>
    <property type="match status" value="1"/>
</dbReference>
<sequence>MYIKRILCEVAWCITRIRDSYLAKWYWKIKQRRGGKKAIVALARKLLVIIYNMIKNNTDYNENVFKEVREKQEANHIKRIINEIRKHGYEVISPQSEK</sequence>
<name>A0A162MEA5_9FIRM</name>
<accession>A0A162MEA5</accession>
<organism evidence="1 2">
    <name type="scientific">Thermovenabulum gondwanense</name>
    <dbReference type="NCBI Taxonomy" id="520767"/>
    <lineage>
        <taxon>Bacteria</taxon>
        <taxon>Bacillati</taxon>
        <taxon>Bacillota</taxon>
        <taxon>Clostridia</taxon>
        <taxon>Thermosediminibacterales</taxon>
        <taxon>Thermosediminibacteraceae</taxon>
        <taxon>Thermovenabulum</taxon>
    </lineage>
</organism>
<evidence type="ECO:0000313" key="1">
    <source>
        <dbReference type="EMBL" id="KYO65469.1"/>
    </source>
</evidence>
<comment type="caution">
    <text evidence="1">The sequence shown here is derived from an EMBL/GenBank/DDBJ whole genome shotgun (WGS) entry which is preliminary data.</text>
</comment>
<proteinExistence type="predicted"/>
<keyword evidence="2" id="KW-1185">Reference proteome</keyword>
<dbReference type="AlphaFoldDB" id="A0A162MEA5"/>
<dbReference type="Proteomes" id="UP000075737">
    <property type="component" value="Unassembled WGS sequence"/>
</dbReference>
<dbReference type="STRING" id="520767.ATZ99_15790"/>
<dbReference type="PATRIC" id="fig|520767.4.peg.1689"/>